<comment type="caution">
    <text evidence="1">The sequence shown here is derived from an EMBL/GenBank/DDBJ whole genome shotgun (WGS) entry which is preliminary data.</text>
</comment>
<dbReference type="EMBL" id="LAQJ01000315">
    <property type="protein sequence ID" value="KKO17875.1"/>
    <property type="molecule type" value="Genomic_DNA"/>
</dbReference>
<evidence type="ECO:0000313" key="2">
    <source>
        <dbReference type="Proteomes" id="UP000034954"/>
    </source>
</evidence>
<keyword evidence="2" id="KW-1185">Reference proteome</keyword>
<protein>
    <recommendedName>
        <fullName evidence="3">CARDB domain-containing protein</fullName>
    </recommendedName>
</protein>
<sequence length="150" mass="16671">MKVNGFTKDEKIICLFILFMGILHPMKTVYSNSSAEKKKAETPITGVTIVSLDAPLRASIGRKVNIEVVIGNERATKATTILTVTCPTTKQQIGREAETLASLSSQKITYSWNTDGLKEGTYVIRAELEKLPDETVLDDNVRQIEILMQR</sequence>
<evidence type="ECO:0000313" key="1">
    <source>
        <dbReference type="EMBL" id="KKO17875.1"/>
    </source>
</evidence>
<dbReference type="AlphaFoldDB" id="A0A0M2UQE0"/>
<reference evidence="1 2" key="1">
    <citation type="journal article" date="2013" name="BMC Microbiol.">
        <title>Identification of the type II cytochrome c maturation pathway in anammox bacteria by comparative genomics.</title>
        <authorList>
            <person name="Ferousi C."/>
            <person name="Speth D.R."/>
            <person name="Reimann J."/>
            <person name="Op den Camp H.J."/>
            <person name="Allen J.W."/>
            <person name="Keltjens J.T."/>
            <person name="Jetten M.S."/>
        </authorList>
    </citation>
    <scope>NUCLEOTIDE SEQUENCE [LARGE SCALE GENOMIC DNA]</scope>
    <source>
        <strain evidence="1">RU1</strain>
    </source>
</reference>
<evidence type="ECO:0008006" key="3">
    <source>
        <dbReference type="Google" id="ProtNLM"/>
    </source>
</evidence>
<name>A0A0M2UQE0_9BACT</name>
<organism evidence="1 2">
    <name type="scientific">Candidatus Brocadia fulgida</name>
    <dbReference type="NCBI Taxonomy" id="380242"/>
    <lineage>
        <taxon>Bacteria</taxon>
        <taxon>Pseudomonadati</taxon>
        <taxon>Planctomycetota</taxon>
        <taxon>Candidatus Brocadiia</taxon>
        <taxon>Candidatus Brocadiales</taxon>
        <taxon>Candidatus Brocadiaceae</taxon>
        <taxon>Candidatus Brocadia</taxon>
    </lineage>
</organism>
<gene>
    <name evidence="1" type="ORF">BROFUL_03451</name>
</gene>
<dbReference type="InterPro" id="IPR013783">
    <property type="entry name" value="Ig-like_fold"/>
</dbReference>
<dbReference type="Proteomes" id="UP000034954">
    <property type="component" value="Unassembled WGS sequence"/>
</dbReference>
<accession>A0A0M2UQE0</accession>
<proteinExistence type="predicted"/>
<dbReference type="Gene3D" id="2.60.40.10">
    <property type="entry name" value="Immunoglobulins"/>
    <property type="match status" value="1"/>
</dbReference>